<dbReference type="GO" id="GO:0006508">
    <property type="term" value="P:proteolysis"/>
    <property type="evidence" value="ECO:0007669"/>
    <property type="project" value="TreeGrafter"/>
</dbReference>
<evidence type="ECO:0000259" key="1">
    <source>
        <dbReference type="Pfam" id="PF00144"/>
    </source>
</evidence>
<dbReference type="STRING" id="53468.A0A0R3UBS5"/>
<name>A0A0R3UBS5_MESCO</name>
<dbReference type="OrthoDB" id="5946976at2759"/>
<keyword evidence="3" id="KW-1185">Reference proteome</keyword>
<dbReference type="InterPro" id="IPR001466">
    <property type="entry name" value="Beta-lactam-related"/>
</dbReference>
<sequence length="496" mass="53538">MVTRRPGSSTTSELDGITGSSLHQTIKSVDQLIETFKATTGAPGVSACISIGGAIIYSKGFGLADVEQGVSVSPQTKFRIASISKSFTSLLTGRLIDQARLDLNADIRTYLPDFSPKTLEGKSSPISMKHLLSHTSGVRDYYKAGEEKKTDMCPEEMLITKAYDSAHDSLAIFRDDALIHLPGEDYLYSSHGYVVAAAVIEAIVANTHPPKPLFERPARLKEVLDINEKKDTGTKLSNDSKSGSLFKQLFAFLGLHNTCLDEPNAVIPFRASCLSFRLMPAALNIFQYLIPRPYRREKSNGCLANTPWVDNSYKWSGGGILSTAPDLIQMANHVAGIYLGQYEGMENLAVVSRKTLVNFLWSPVCGTVQGSWLPGGLYGLGWFVARRSTAPSDKARSLNQPDRLYVGHTGGAVGFTSILLLSLPICMEQMCQSAPSLVQISQLPPICVAILVNQEGAHGIGSLAIQIVETLTGALLASNISNNWTSLSSITAKAAH</sequence>
<proteinExistence type="predicted"/>
<dbReference type="AlphaFoldDB" id="A0A0R3UBS5"/>
<protein>
    <recommendedName>
        <fullName evidence="1">Beta-lactamase-related domain-containing protein</fullName>
    </recommendedName>
</protein>
<evidence type="ECO:0000313" key="2">
    <source>
        <dbReference type="EMBL" id="VDD78371.1"/>
    </source>
</evidence>
<feature type="domain" description="Beta-lactamase-related" evidence="1">
    <location>
        <begin position="29"/>
        <end position="203"/>
    </location>
</feature>
<dbReference type="InterPro" id="IPR012338">
    <property type="entry name" value="Beta-lactam/transpept-like"/>
</dbReference>
<dbReference type="GO" id="GO:0005739">
    <property type="term" value="C:mitochondrion"/>
    <property type="evidence" value="ECO:0007669"/>
    <property type="project" value="TreeGrafter"/>
</dbReference>
<dbReference type="GO" id="GO:0008233">
    <property type="term" value="F:peptidase activity"/>
    <property type="evidence" value="ECO:0007669"/>
    <property type="project" value="TreeGrafter"/>
</dbReference>
<dbReference type="InterPro" id="IPR052794">
    <property type="entry name" value="Mito_Ser_Protease_LACTB"/>
</dbReference>
<reference evidence="2 3" key="1">
    <citation type="submission" date="2018-10" db="EMBL/GenBank/DDBJ databases">
        <authorList>
            <consortium name="Pathogen Informatics"/>
        </authorList>
    </citation>
    <scope>NUCLEOTIDE SEQUENCE [LARGE SCALE GENOMIC DNA]</scope>
</reference>
<gene>
    <name evidence="2" type="ORF">MCOS_LOCUS4374</name>
</gene>
<dbReference type="SUPFAM" id="SSF56601">
    <property type="entry name" value="beta-lactamase/transpeptidase-like"/>
    <property type="match status" value="1"/>
</dbReference>
<dbReference type="Gene3D" id="3.40.710.10">
    <property type="entry name" value="DD-peptidase/beta-lactamase superfamily"/>
    <property type="match status" value="2"/>
</dbReference>
<dbReference type="GO" id="GO:0019216">
    <property type="term" value="P:regulation of lipid metabolic process"/>
    <property type="evidence" value="ECO:0007669"/>
    <property type="project" value="TreeGrafter"/>
</dbReference>
<dbReference type="Pfam" id="PF00144">
    <property type="entry name" value="Beta-lactamase"/>
    <property type="match status" value="1"/>
</dbReference>
<dbReference type="PANTHER" id="PTHR46520:SF1">
    <property type="entry name" value="SERINE BETA-LACTAMASE-LIKE PROTEIN LACTB, MITOCHONDRIAL"/>
    <property type="match status" value="1"/>
</dbReference>
<evidence type="ECO:0000313" key="3">
    <source>
        <dbReference type="Proteomes" id="UP000267029"/>
    </source>
</evidence>
<organism evidence="2 3">
    <name type="scientific">Mesocestoides corti</name>
    <name type="common">Flatworm</name>
    <dbReference type="NCBI Taxonomy" id="53468"/>
    <lineage>
        <taxon>Eukaryota</taxon>
        <taxon>Metazoa</taxon>
        <taxon>Spiralia</taxon>
        <taxon>Lophotrochozoa</taxon>
        <taxon>Platyhelminthes</taxon>
        <taxon>Cestoda</taxon>
        <taxon>Eucestoda</taxon>
        <taxon>Cyclophyllidea</taxon>
        <taxon>Mesocestoididae</taxon>
        <taxon>Mesocestoides</taxon>
    </lineage>
</organism>
<dbReference type="PANTHER" id="PTHR46520">
    <property type="entry name" value="SERINE BETA-LACTAMASE-LIKE PROTEIN LACTB, MITOCHONDRIAL"/>
    <property type="match status" value="1"/>
</dbReference>
<dbReference type="Proteomes" id="UP000267029">
    <property type="component" value="Unassembled WGS sequence"/>
</dbReference>
<dbReference type="EMBL" id="UXSR01001559">
    <property type="protein sequence ID" value="VDD78371.1"/>
    <property type="molecule type" value="Genomic_DNA"/>
</dbReference>
<accession>A0A0R3UBS5</accession>